<reference evidence="1 2" key="1">
    <citation type="submission" date="2019-12" db="EMBL/GenBank/DDBJ databases">
        <title>Novel species isolated from a subtropical stream in China.</title>
        <authorList>
            <person name="Lu H."/>
        </authorList>
    </citation>
    <scope>NUCLEOTIDE SEQUENCE [LARGE SCALE GENOMIC DNA]</scope>
    <source>
        <strain evidence="1 2">CY42W</strain>
    </source>
</reference>
<protein>
    <submittedName>
        <fullName evidence="1">Uncharacterized protein</fullName>
    </submittedName>
</protein>
<dbReference type="Proteomes" id="UP000642144">
    <property type="component" value="Unassembled WGS sequence"/>
</dbReference>
<accession>A0ABW9VUZ2</accession>
<dbReference type="RefSeq" id="WP_161053579.1">
    <property type="nucleotide sequence ID" value="NZ_WWCT01000002.1"/>
</dbReference>
<keyword evidence="2" id="KW-1185">Reference proteome</keyword>
<evidence type="ECO:0000313" key="2">
    <source>
        <dbReference type="Proteomes" id="UP000642144"/>
    </source>
</evidence>
<organism evidence="1 2">
    <name type="scientific">Duganella levis</name>
    <dbReference type="NCBI Taxonomy" id="2692169"/>
    <lineage>
        <taxon>Bacteria</taxon>
        <taxon>Pseudomonadati</taxon>
        <taxon>Pseudomonadota</taxon>
        <taxon>Betaproteobacteria</taxon>
        <taxon>Burkholderiales</taxon>
        <taxon>Oxalobacteraceae</taxon>
        <taxon>Telluria group</taxon>
        <taxon>Duganella</taxon>
    </lineage>
</organism>
<evidence type="ECO:0000313" key="1">
    <source>
        <dbReference type="EMBL" id="MYN25458.1"/>
    </source>
</evidence>
<sequence length="105" mass="11899">MSADLEIRHNAYMQYSSAVLLINHMRLAAILVEPDQTYPAPGTRLIAAAQRNFPPLPIILVSPRIGGFSRSFAHFDTTNIVRHINTDEIDWRPAMLPMHTTDLQF</sequence>
<comment type="caution">
    <text evidence="1">The sequence shown here is derived from an EMBL/GenBank/DDBJ whole genome shotgun (WGS) entry which is preliminary data.</text>
</comment>
<gene>
    <name evidence="1" type="ORF">GTP69_03470</name>
</gene>
<proteinExistence type="predicted"/>
<dbReference type="EMBL" id="WWCT01000002">
    <property type="protein sequence ID" value="MYN25458.1"/>
    <property type="molecule type" value="Genomic_DNA"/>
</dbReference>
<name>A0ABW9VUZ2_9BURK</name>